<sequence>MAKKKFRGSPSPRCPHARPSLSVPIPTSPSSSSSASPPSPTTPPSFPSTPLLPAAQQVCSVPAAVQQGLSAAAQQACPAAQQHEPAAQQVFPVAWQQDGPVVTGQQGAIPTPHPSPSSPVPIPTTCPITDPHTPSLSTMDYSSTKAFETFLAGELKIR</sequence>
<dbReference type="EMBL" id="CM055094">
    <property type="protein sequence ID" value="KAJ7561102.1"/>
    <property type="molecule type" value="Genomic_DNA"/>
</dbReference>
<comment type="caution">
    <text evidence="1">The sequence shown here is derived from an EMBL/GenBank/DDBJ whole genome shotgun (WGS) entry which is preliminary data.</text>
</comment>
<gene>
    <name evidence="1" type="ORF">O6H91_03G014000</name>
</gene>
<accession>A0ACC2E3P4</accession>
<proteinExistence type="predicted"/>
<dbReference type="Proteomes" id="UP001162992">
    <property type="component" value="Chromosome 3"/>
</dbReference>
<evidence type="ECO:0000313" key="1">
    <source>
        <dbReference type="EMBL" id="KAJ7561102.1"/>
    </source>
</evidence>
<evidence type="ECO:0000313" key="2">
    <source>
        <dbReference type="Proteomes" id="UP001162992"/>
    </source>
</evidence>
<name>A0ACC2E3P4_DIPCM</name>
<keyword evidence="2" id="KW-1185">Reference proteome</keyword>
<organism evidence="1 2">
    <name type="scientific">Diphasiastrum complanatum</name>
    <name type="common">Issler's clubmoss</name>
    <name type="synonym">Lycopodium complanatum</name>
    <dbReference type="NCBI Taxonomy" id="34168"/>
    <lineage>
        <taxon>Eukaryota</taxon>
        <taxon>Viridiplantae</taxon>
        <taxon>Streptophyta</taxon>
        <taxon>Embryophyta</taxon>
        <taxon>Tracheophyta</taxon>
        <taxon>Lycopodiopsida</taxon>
        <taxon>Lycopodiales</taxon>
        <taxon>Lycopodiaceae</taxon>
        <taxon>Lycopodioideae</taxon>
        <taxon>Diphasiastrum</taxon>
    </lineage>
</organism>
<reference evidence="2" key="1">
    <citation type="journal article" date="2024" name="Proc. Natl. Acad. Sci. U.S.A.">
        <title>Extraordinary preservation of gene collinearity over three hundred million years revealed in homosporous lycophytes.</title>
        <authorList>
            <person name="Li C."/>
            <person name="Wickell D."/>
            <person name="Kuo L.Y."/>
            <person name="Chen X."/>
            <person name="Nie B."/>
            <person name="Liao X."/>
            <person name="Peng D."/>
            <person name="Ji J."/>
            <person name="Jenkins J."/>
            <person name="Williams M."/>
            <person name="Shu S."/>
            <person name="Plott C."/>
            <person name="Barry K."/>
            <person name="Rajasekar S."/>
            <person name="Grimwood J."/>
            <person name="Han X."/>
            <person name="Sun S."/>
            <person name="Hou Z."/>
            <person name="He W."/>
            <person name="Dai G."/>
            <person name="Sun C."/>
            <person name="Schmutz J."/>
            <person name="Leebens-Mack J.H."/>
            <person name="Li F.W."/>
            <person name="Wang L."/>
        </authorList>
    </citation>
    <scope>NUCLEOTIDE SEQUENCE [LARGE SCALE GENOMIC DNA]</scope>
    <source>
        <strain evidence="2">cv. PW_Plant_1</strain>
    </source>
</reference>
<protein>
    <submittedName>
        <fullName evidence="1">Uncharacterized protein</fullName>
    </submittedName>
</protein>